<organism evidence="1 2">
    <name type="scientific">Anopheles culicifacies</name>
    <dbReference type="NCBI Taxonomy" id="139723"/>
    <lineage>
        <taxon>Eukaryota</taxon>
        <taxon>Metazoa</taxon>
        <taxon>Ecdysozoa</taxon>
        <taxon>Arthropoda</taxon>
        <taxon>Hexapoda</taxon>
        <taxon>Insecta</taxon>
        <taxon>Pterygota</taxon>
        <taxon>Neoptera</taxon>
        <taxon>Endopterygota</taxon>
        <taxon>Diptera</taxon>
        <taxon>Nematocera</taxon>
        <taxon>Culicoidea</taxon>
        <taxon>Culicidae</taxon>
        <taxon>Anophelinae</taxon>
        <taxon>Anopheles</taxon>
        <taxon>culicifacies species complex</taxon>
    </lineage>
</organism>
<dbReference type="Proteomes" id="UP000075883">
    <property type="component" value="Unassembled WGS sequence"/>
</dbReference>
<name>A0A182MA25_9DIPT</name>
<evidence type="ECO:0000313" key="2">
    <source>
        <dbReference type="Proteomes" id="UP000075883"/>
    </source>
</evidence>
<evidence type="ECO:0000313" key="1">
    <source>
        <dbReference type="EnsemblMetazoa" id="ACUA013176-PA"/>
    </source>
</evidence>
<dbReference type="AlphaFoldDB" id="A0A182MA25"/>
<protein>
    <submittedName>
        <fullName evidence="1">Uncharacterized protein</fullName>
    </submittedName>
</protein>
<dbReference type="VEuPathDB" id="VectorBase:ACUA013176"/>
<accession>A0A182MA25</accession>
<dbReference type="EnsemblMetazoa" id="ACUA013176-RA">
    <property type="protein sequence ID" value="ACUA013176-PA"/>
    <property type="gene ID" value="ACUA013176"/>
</dbReference>
<sequence length="134" mass="14371">MLPTVPTLCMTQAKPNWLVGCLPSDLSSISFSSSFDAVAKSTELVTTVTCGLTASISERVLSKPEADRASSTMTEPGFNLRAVSMAILAPIPRDAPVTRKYATCSRLMAVVVVVVGVVEEDMIDWQHCYPFGSL</sequence>
<reference evidence="1" key="2">
    <citation type="submission" date="2020-05" db="UniProtKB">
        <authorList>
            <consortium name="EnsemblMetazoa"/>
        </authorList>
    </citation>
    <scope>IDENTIFICATION</scope>
    <source>
        <strain evidence="1">A-37</strain>
    </source>
</reference>
<proteinExistence type="predicted"/>
<dbReference type="EMBL" id="AXCM01003104">
    <property type="status" value="NOT_ANNOTATED_CDS"/>
    <property type="molecule type" value="Genomic_DNA"/>
</dbReference>
<keyword evidence="2" id="KW-1185">Reference proteome</keyword>
<reference evidence="2" key="1">
    <citation type="submission" date="2013-09" db="EMBL/GenBank/DDBJ databases">
        <title>The Genome Sequence of Anopheles culicifacies species A.</title>
        <authorList>
            <consortium name="The Broad Institute Genomics Platform"/>
            <person name="Neafsey D.E."/>
            <person name="Besansky N."/>
            <person name="Howell P."/>
            <person name="Walton C."/>
            <person name="Young S.K."/>
            <person name="Zeng Q."/>
            <person name="Gargeya S."/>
            <person name="Fitzgerald M."/>
            <person name="Haas B."/>
            <person name="Abouelleil A."/>
            <person name="Allen A.W."/>
            <person name="Alvarado L."/>
            <person name="Arachchi H.M."/>
            <person name="Berlin A.M."/>
            <person name="Chapman S.B."/>
            <person name="Gainer-Dewar J."/>
            <person name="Goldberg J."/>
            <person name="Griggs A."/>
            <person name="Gujja S."/>
            <person name="Hansen M."/>
            <person name="Howarth C."/>
            <person name="Imamovic A."/>
            <person name="Ireland A."/>
            <person name="Larimer J."/>
            <person name="McCowan C."/>
            <person name="Murphy C."/>
            <person name="Pearson M."/>
            <person name="Poon T.W."/>
            <person name="Priest M."/>
            <person name="Roberts A."/>
            <person name="Saif S."/>
            <person name="Shea T."/>
            <person name="Sisk P."/>
            <person name="Sykes S."/>
            <person name="Wortman J."/>
            <person name="Nusbaum C."/>
            <person name="Birren B."/>
        </authorList>
    </citation>
    <scope>NUCLEOTIDE SEQUENCE [LARGE SCALE GENOMIC DNA]</scope>
    <source>
        <strain evidence="2">A-37</strain>
    </source>
</reference>